<dbReference type="InterPro" id="IPR041437">
    <property type="entry name" value="GH115_C"/>
</dbReference>
<dbReference type="Gene3D" id="2.60.120.1620">
    <property type="match status" value="1"/>
</dbReference>
<proteinExistence type="predicted"/>
<dbReference type="InterPro" id="IPR042301">
    <property type="entry name" value="GH115_sf"/>
</dbReference>
<dbReference type="RefSeq" id="XP_046115401.1">
    <property type="nucleotide sequence ID" value="XM_046258771.1"/>
</dbReference>
<dbReference type="Gene3D" id="3.20.20.520">
    <property type="entry name" value="Glycosyl hydrolase family 115"/>
    <property type="match status" value="1"/>
</dbReference>
<evidence type="ECO:0000259" key="2">
    <source>
        <dbReference type="Pfam" id="PF17829"/>
    </source>
</evidence>
<dbReference type="EMBL" id="MU251268">
    <property type="protein sequence ID" value="KAG9251477.1"/>
    <property type="molecule type" value="Genomic_DNA"/>
</dbReference>
<dbReference type="Pfam" id="PF17829">
    <property type="entry name" value="GH115_C"/>
    <property type="match status" value="1"/>
</dbReference>
<evidence type="ECO:0000313" key="4">
    <source>
        <dbReference type="Proteomes" id="UP000887229"/>
    </source>
</evidence>
<dbReference type="Gene3D" id="3.30.379.10">
    <property type="entry name" value="Chitobiase/beta-hexosaminidase domain 2-like"/>
    <property type="match status" value="1"/>
</dbReference>
<dbReference type="AlphaFoldDB" id="A0A9P7ZGX9"/>
<dbReference type="InterPro" id="IPR031924">
    <property type="entry name" value="GH115"/>
</dbReference>
<name>A0A9P7ZGX9_9HYPO</name>
<dbReference type="Proteomes" id="UP000887229">
    <property type="component" value="Unassembled WGS sequence"/>
</dbReference>
<sequence>MFEEQIVAFEAGEGFSLVGADLIVDDEDYKGVHIAVEALTADFDKVTAQGRHQKVDRSARKSSKVCIIVGTLEKSSTIQSLADAGKINVSDIQGKWESWITSCVDEPLDDYDYGLVIAGSDKRGAIFGAYSLSQQIGISPWHWWADVPPKQHWEIYALPVTTKNGEPSVKYRGIFINDEAPGMDTWFAEYFGPSNQFDTRVYKHIFELLLRLKANFLWPAMWRGYPQPGRSFFVDDPENQKTADDYGIVVGTSHHEPMQRAMNEWSANEPGGTWRWDTNREKITDYFEFGAERAVPYESYITMGMRAEGDGALSSDDPIATLTDILKVQRGIIKDKYGKKDGEMQLMALYNEVQRYYEQGLEIPDDMTLLFADDNNGSLRRLPTAEERKRKGGLGYYYHFQYTGGPRSYRWMNSNTLGKVWHQLRLGYDQGATQIWVFNVGDLKPQELPLSFAFDFAWDIDSIPADGFPKFFKKLAEREFGDKYAQRIADLWYGFERLIALRKHEQIEAETFSVLKYREAETIVGRWAELTKEAETIYAEISSVQKPAFFQLVVHPIKASYIYNNLRMTQTKNRLYGKQRRNTTNPLLHECLRLFDADDVLTREYHSLLDGKWNHMLRQPHYGYGSNVIGPSRDMIDGLSWVRANVDSNPSVGQMGVAVEGHTGVNPGIINEDVDRTHPSRLWLEPGVTLRPMSPYGPQDQYFEIFHRGTKGFTWEAKPQYGWLKLTQYSGTLNPDDEDIRIHVTVDWKDVPDKFDEKIFIEIIGSVDGYEKVRMQVRKYQAPEGFTGFVQNDSYVSINPGKWVTAPYIQLPILGRQDGGSVTLPNSYDFSKPKAIPFLKYDMHTFTTGDNASVEVHFHMTLEADPNSKMQYDTRWDGGDISTHRMTKDGSGSYPNGWTSAAQNYVWKNRHNVGKVKPGSHTFEIRFRSLNVAMEKIVLDLGGTEMKYLGPPESDHVSYVKQQSVPREEGLTEFSNLRIAIHMKTLSM</sequence>
<reference evidence="3" key="1">
    <citation type="journal article" date="2021" name="IMA Fungus">
        <title>Genomic characterization of three marine fungi, including Emericellopsis atlantica sp. nov. with signatures of a generalist lifestyle and marine biomass degradation.</title>
        <authorList>
            <person name="Hagestad O.C."/>
            <person name="Hou L."/>
            <person name="Andersen J.H."/>
            <person name="Hansen E.H."/>
            <person name="Altermark B."/>
            <person name="Li C."/>
            <person name="Kuhnert E."/>
            <person name="Cox R.J."/>
            <person name="Crous P.W."/>
            <person name="Spatafora J.W."/>
            <person name="Lail K."/>
            <person name="Amirebrahimi M."/>
            <person name="Lipzen A."/>
            <person name="Pangilinan J."/>
            <person name="Andreopoulos W."/>
            <person name="Hayes R.D."/>
            <person name="Ng V."/>
            <person name="Grigoriev I.V."/>
            <person name="Jackson S.A."/>
            <person name="Sutton T.D.S."/>
            <person name="Dobson A.D.W."/>
            <person name="Rama T."/>
        </authorList>
    </citation>
    <scope>NUCLEOTIDE SEQUENCE</scope>
    <source>
        <strain evidence="3">TS7</strain>
    </source>
</reference>
<comment type="caution">
    <text evidence="3">The sequence shown here is derived from an EMBL/GenBank/DDBJ whole genome shotgun (WGS) entry which is preliminary data.</text>
</comment>
<organism evidence="3 4">
    <name type="scientific">Emericellopsis atlantica</name>
    <dbReference type="NCBI Taxonomy" id="2614577"/>
    <lineage>
        <taxon>Eukaryota</taxon>
        <taxon>Fungi</taxon>
        <taxon>Dikarya</taxon>
        <taxon>Ascomycota</taxon>
        <taxon>Pezizomycotina</taxon>
        <taxon>Sordariomycetes</taxon>
        <taxon>Hypocreomycetidae</taxon>
        <taxon>Hypocreales</taxon>
        <taxon>Bionectriaceae</taxon>
        <taxon>Emericellopsis</taxon>
    </lineage>
</organism>
<dbReference type="SUPFAM" id="SSF55545">
    <property type="entry name" value="beta-N-acetylhexosaminidase-like domain"/>
    <property type="match status" value="1"/>
</dbReference>
<evidence type="ECO:0000256" key="1">
    <source>
        <dbReference type="ARBA" id="ARBA00022801"/>
    </source>
</evidence>
<dbReference type="PANTHER" id="PTHR37842">
    <property type="match status" value="1"/>
</dbReference>
<protein>
    <recommendedName>
        <fullName evidence="2">Gylcosyl hydrolase 115 C-terminal domain-containing protein</fullName>
    </recommendedName>
</protein>
<keyword evidence="1" id="KW-0378">Hydrolase</keyword>
<dbReference type="InterPro" id="IPR029018">
    <property type="entry name" value="Hex-like_dom2"/>
</dbReference>
<feature type="domain" description="Gylcosyl hydrolase 115 C-terminal" evidence="2">
    <location>
        <begin position="788"/>
        <end position="953"/>
    </location>
</feature>
<dbReference type="GeneID" id="70289674"/>
<evidence type="ECO:0000313" key="3">
    <source>
        <dbReference type="EMBL" id="KAG9251477.1"/>
    </source>
</evidence>
<dbReference type="OrthoDB" id="4849794at2759"/>
<dbReference type="GO" id="GO:0016787">
    <property type="term" value="F:hydrolase activity"/>
    <property type="evidence" value="ECO:0007669"/>
    <property type="project" value="UniProtKB-KW"/>
</dbReference>
<dbReference type="Pfam" id="PF15979">
    <property type="entry name" value="Glyco_hydro_115"/>
    <property type="match status" value="1"/>
</dbReference>
<accession>A0A9P7ZGX9</accession>
<gene>
    <name evidence="3" type="ORF">F5Z01DRAFT_284028</name>
</gene>
<dbReference type="Gene3D" id="1.20.58.2150">
    <property type="match status" value="1"/>
</dbReference>
<dbReference type="PANTHER" id="PTHR37842:SF2">
    <property type="entry name" value="GYLCOSYL HYDROLASE 115 C-TERMINAL DOMAIN-CONTAINING PROTEIN"/>
    <property type="match status" value="1"/>
</dbReference>
<keyword evidence="4" id="KW-1185">Reference proteome</keyword>